<protein>
    <submittedName>
        <fullName evidence="1">Uncharacterized protein</fullName>
    </submittedName>
</protein>
<dbReference type="Proteomes" id="UP000516438">
    <property type="component" value="Chromosome"/>
</dbReference>
<dbReference type="AlphaFoldDB" id="A0A7H1DXC8"/>
<proteinExistence type="predicted"/>
<keyword evidence="2" id="KW-1185">Reference proteome</keyword>
<dbReference type="KEGG" id="cmaq:H0S70_01180"/>
<evidence type="ECO:0000313" key="1">
    <source>
        <dbReference type="EMBL" id="QNS41636.1"/>
    </source>
</evidence>
<accession>A0A7H1DXC8</accession>
<gene>
    <name evidence="1" type="ORF">H0S70_01180</name>
</gene>
<evidence type="ECO:0000313" key="2">
    <source>
        <dbReference type="Proteomes" id="UP000516438"/>
    </source>
</evidence>
<sequence length="53" mass="6174">MKLIYKIVFILLILAVALLLYENFQLKKTLADRDNQLERAAVQYKEMAELAGF</sequence>
<dbReference type="RefSeq" id="WP_188321397.1">
    <property type="nucleotide sequence ID" value="NZ_CP060203.1"/>
</dbReference>
<reference evidence="1 2" key="1">
    <citation type="submission" date="2020-07" db="EMBL/GenBank/DDBJ databases">
        <title>Complete genome and description of Chryseobacterium manosquense strain Marseille-Q2069 sp. nov.</title>
        <authorList>
            <person name="Boxberger M."/>
        </authorList>
    </citation>
    <scope>NUCLEOTIDE SEQUENCE [LARGE SCALE GENOMIC DNA]</scope>
    <source>
        <strain evidence="1 2">Marseille-Q2069</strain>
    </source>
</reference>
<name>A0A7H1DXC8_9FLAO</name>
<organism evidence="1 2">
    <name type="scientific">Chryseobacterium manosquense</name>
    <dbReference type="NCBI Taxonomy" id="2754694"/>
    <lineage>
        <taxon>Bacteria</taxon>
        <taxon>Pseudomonadati</taxon>
        <taxon>Bacteroidota</taxon>
        <taxon>Flavobacteriia</taxon>
        <taxon>Flavobacteriales</taxon>
        <taxon>Weeksellaceae</taxon>
        <taxon>Chryseobacterium group</taxon>
        <taxon>Chryseobacterium</taxon>
    </lineage>
</organism>
<dbReference type="EMBL" id="CP060203">
    <property type="protein sequence ID" value="QNS41636.1"/>
    <property type="molecule type" value="Genomic_DNA"/>
</dbReference>